<sequence length="231" mass="26200">METNTRDTFLAACEKIAAQLAPHGFKPMQKAQTLRKTTQHKNIHLDIHFQSSMKNWSGSISLWPYLSIHSAVLKKWQVQRHGNKNATGTIFATRLENLTPLKNKNQDWNMAVSNQDQVIPQLCGLIVTYALPLLDKFEDIPQALQDITTHGVAFNEHFDTRHANLPIDFLCCFGSPEIAQTAFDNYLKEQKLAGSARRFYDEMTAKGDAPNKVVTDTTMRAAYQNKLIIRV</sequence>
<comment type="caution">
    <text evidence="1">The sequence shown here is derived from an EMBL/GenBank/DDBJ whole genome shotgun (WGS) entry which is preliminary data.</text>
</comment>
<protein>
    <submittedName>
        <fullName evidence="1">DUF4304 domain-containing protein</fullName>
    </submittedName>
</protein>
<gene>
    <name evidence="1" type="ORF">ICL07_16630</name>
</gene>
<dbReference type="Pfam" id="PF14137">
    <property type="entry name" value="DUF4304"/>
    <property type="match status" value="1"/>
</dbReference>
<dbReference type="InterPro" id="IPR025412">
    <property type="entry name" value="DUF4304"/>
</dbReference>
<proteinExistence type="predicted"/>
<evidence type="ECO:0000313" key="1">
    <source>
        <dbReference type="EMBL" id="MBC9932012.1"/>
    </source>
</evidence>
<organism evidence="1 2">
    <name type="scientific">Chitinophaga qingshengii</name>
    <dbReference type="NCBI Taxonomy" id="1569794"/>
    <lineage>
        <taxon>Bacteria</taxon>
        <taxon>Pseudomonadati</taxon>
        <taxon>Bacteroidota</taxon>
        <taxon>Chitinophagia</taxon>
        <taxon>Chitinophagales</taxon>
        <taxon>Chitinophagaceae</taxon>
        <taxon>Chitinophaga</taxon>
    </lineage>
</organism>
<keyword evidence="2" id="KW-1185">Reference proteome</keyword>
<reference evidence="1 2" key="1">
    <citation type="submission" date="2020-09" db="EMBL/GenBank/DDBJ databases">
        <title>Genome sequences of type strains of Chitinophaga qingshengii and Chitinophaga varians.</title>
        <authorList>
            <person name="Kittiwongwattana C."/>
        </authorList>
    </citation>
    <scope>NUCLEOTIDE SEQUENCE [LARGE SCALE GENOMIC DNA]</scope>
    <source>
        <strain evidence="1 2">JCM 30026</strain>
    </source>
</reference>
<dbReference type="RefSeq" id="WP_188089150.1">
    <property type="nucleotide sequence ID" value="NZ_JACVFC010000002.1"/>
</dbReference>
<dbReference type="Proteomes" id="UP000659124">
    <property type="component" value="Unassembled WGS sequence"/>
</dbReference>
<name>A0ABR7TNF1_9BACT</name>
<dbReference type="EMBL" id="JACVFC010000002">
    <property type="protein sequence ID" value="MBC9932012.1"/>
    <property type="molecule type" value="Genomic_DNA"/>
</dbReference>
<evidence type="ECO:0000313" key="2">
    <source>
        <dbReference type="Proteomes" id="UP000659124"/>
    </source>
</evidence>
<accession>A0ABR7TNF1</accession>